<dbReference type="InterPro" id="IPR033762">
    <property type="entry name" value="MCM_OB"/>
</dbReference>
<sequence length="911" mass="101733">MGHHRSTVWASPTEGELANKALCPSLSFWRETEIFGRQSRTQFDCKPFLALSTHNTSTQLSLSQFSCNRQTTMESHGAGSYFVDEKAVLVENIFFDFLKSFRINGNSGDPYYEAEVEAMMAGESNTMFIDFAHLMGSNNLLNIAIADEYLRFEPYLKNACKRFVTEQNPSFIADDNPFKDINVAFFNIPVSKRLRELTTAEIGKLVSVTGVVTRTSEVRPELLQGTFKCLECGNVIKNVEQQFKYTEPTICMNPTCSNRTKWALLRQESKFADWQRVRMQETSEEIPAGSLPRSLDVILRHEMVERARAGDTVIFAGTVVVIPDILALASPGERAECRREASERRNSAVGHEGMRGLRALGVRDLSYRLAFIANSVQVLDGRRNFDIRNRKKDADEDSQQFTTGELDDVQRMRNTPDFFNRLVDSIAPAVFGHQDIKRAILLMLLGGVHKLTHEGINLRGDINVCIVGDPSCAKSQFLKYTSGIVPRSVYTSGKSSSAAGLTATVAKEPETGEFCIEAGALMLADNGICCIDEFDKMDIRDQVAIHEAMEQQTISITKAGIQATLNARTSILAAANPAGGRYDKSKPLKYNVALPPAILSRFDLVYVMIDDPDDQTDYHIAHHIVRVHQKHEDALAPAFTTAELKRYIAYAKTLKPKLSLEARKVLVDSYVALRRGDTTPGCRVAYRMTVRQLEALIRLSEAIARSYLETLVQSRHVRLAVTLLKTSIISVESSEIDLSEFQEETNGGGDGDNNADGPNEVDAEPRNGATEATTGNSEMGSGSGNSQHRKEKLFVSDEYFQRVTQALVMRLRQHEEYVNQEGPGLAGMRQRDLIEWYVDQQNERNSYSSMEEANKEIKLVRAIIQHLIVQEGHLIVVDDGRPVDGEVEGESSSIRIRNNRILVVAPNYVVD</sequence>
<comment type="catalytic activity">
    <reaction evidence="11 15">
        <text>ATP + H2O = ADP + phosphate + H(+)</text>
        <dbReference type="Rhea" id="RHEA:13065"/>
        <dbReference type="ChEBI" id="CHEBI:15377"/>
        <dbReference type="ChEBI" id="CHEBI:15378"/>
        <dbReference type="ChEBI" id="CHEBI:30616"/>
        <dbReference type="ChEBI" id="CHEBI:43474"/>
        <dbReference type="ChEBI" id="CHEBI:456216"/>
        <dbReference type="EC" id="3.6.4.12"/>
    </reaction>
</comment>
<gene>
    <name evidence="18" type="ORF">Csa_6G538780</name>
</gene>
<dbReference type="Gramene" id="KGN49549">
    <property type="protein sequence ID" value="KGN49549"/>
    <property type="gene ID" value="Csa_6G538780"/>
</dbReference>
<dbReference type="InterPro" id="IPR041562">
    <property type="entry name" value="MCM_lid"/>
</dbReference>
<dbReference type="OMA" id="RHQQTDK"/>
<evidence type="ECO:0000256" key="11">
    <source>
        <dbReference type="ARBA" id="ARBA00047995"/>
    </source>
</evidence>
<dbReference type="InterPro" id="IPR018525">
    <property type="entry name" value="MCM_CS"/>
</dbReference>
<keyword evidence="19" id="KW-1185">Reference proteome</keyword>
<dbReference type="AlphaFoldDB" id="A0A0A0KL50"/>
<dbReference type="GO" id="GO:0003678">
    <property type="term" value="F:DNA helicase activity"/>
    <property type="evidence" value="ECO:0007669"/>
    <property type="project" value="UniProtKB-EC"/>
</dbReference>
<keyword evidence="6 15" id="KW-0347">Helicase</keyword>
<dbReference type="GO" id="GO:0005524">
    <property type="term" value="F:ATP binding"/>
    <property type="evidence" value="ECO:0007669"/>
    <property type="project" value="UniProtKB-UniRule"/>
</dbReference>
<evidence type="ECO:0000256" key="2">
    <source>
        <dbReference type="ARBA" id="ARBA00008010"/>
    </source>
</evidence>
<dbReference type="Pfam" id="PF14551">
    <property type="entry name" value="MCM_N"/>
    <property type="match status" value="1"/>
</dbReference>
<keyword evidence="8 14" id="KW-0238">DNA-binding</keyword>
<dbReference type="PANTHER" id="PTHR11630:SF43">
    <property type="entry name" value="DNA REPLICATION LICENSING FACTOR MCM6"/>
    <property type="match status" value="1"/>
</dbReference>
<dbReference type="GO" id="GO:0000347">
    <property type="term" value="C:THO complex"/>
    <property type="evidence" value="ECO:0007669"/>
    <property type="project" value="UniProtKB-ARBA"/>
</dbReference>
<keyword evidence="3 15" id="KW-0235">DNA replication</keyword>
<dbReference type="GO" id="GO:0016887">
    <property type="term" value="F:ATP hydrolysis activity"/>
    <property type="evidence" value="ECO:0007669"/>
    <property type="project" value="RHEA"/>
</dbReference>
<comment type="function">
    <text evidence="15">Acts as component of the MCM2-7 complex (MCM complex) which is the replicative helicase essential for 'once per cell cycle' DNA replication initiation and elongation in eukaryotic cells. The active ATPase sites in the MCM2-7 ring are formed through the interaction surfaces of two neighboring subunits such that a critical structure of a conserved arginine finger motif is provided in trans relative to the ATP-binding site of the Walker A box of the adjacent subunit. The six ATPase active sites, however, are likely to contribute differentially to the complex helicase activity.</text>
</comment>
<dbReference type="Proteomes" id="UP000029981">
    <property type="component" value="Chromosome 6"/>
</dbReference>
<dbReference type="FunFam" id="2.20.28.10:FF:000003">
    <property type="entry name" value="DNA helicase"/>
    <property type="match status" value="1"/>
</dbReference>
<dbReference type="PROSITE" id="PS50051">
    <property type="entry name" value="MCM_2"/>
    <property type="match status" value="1"/>
</dbReference>
<dbReference type="EMBL" id="CM002927">
    <property type="protein sequence ID" value="KGN49549.1"/>
    <property type="molecule type" value="Genomic_DNA"/>
</dbReference>
<dbReference type="Gene3D" id="1.20.58.870">
    <property type="match status" value="1"/>
</dbReference>
<organism evidence="18 19">
    <name type="scientific">Cucumis sativus</name>
    <name type="common">Cucumber</name>
    <dbReference type="NCBI Taxonomy" id="3659"/>
    <lineage>
        <taxon>Eukaryota</taxon>
        <taxon>Viridiplantae</taxon>
        <taxon>Streptophyta</taxon>
        <taxon>Embryophyta</taxon>
        <taxon>Tracheophyta</taxon>
        <taxon>Spermatophyta</taxon>
        <taxon>Magnoliopsida</taxon>
        <taxon>eudicotyledons</taxon>
        <taxon>Gunneridae</taxon>
        <taxon>Pentapetalae</taxon>
        <taxon>rosids</taxon>
        <taxon>fabids</taxon>
        <taxon>Cucurbitales</taxon>
        <taxon>Cucurbitaceae</taxon>
        <taxon>Benincaseae</taxon>
        <taxon>Cucumis</taxon>
    </lineage>
</organism>
<dbReference type="Pfam" id="PF17855">
    <property type="entry name" value="MCM_lid"/>
    <property type="match status" value="1"/>
</dbReference>
<dbReference type="InterPro" id="IPR031327">
    <property type="entry name" value="MCM"/>
</dbReference>
<dbReference type="Gene3D" id="2.20.28.10">
    <property type="match status" value="1"/>
</dbReference>
<evidence type="ECO:0000256" key="1">
    <source>
        <dbReference type="ARBA" id="ARBA00004123"/>
    </source>
</evidence>
<evidence type="ECO:0000256" key="13">
    <source>
        <dbReference type="ARBA" id="ARBA00064407"/>
    </source>
</evidence>
<keyword evidence="10 15" id="KW-0131">Cell cycle</keyword>
<evidence type="ECO:0000256" key="10">
    <source>
        <dbReference type="ARBA" id="ARBA00023306"/>
    </source>
</evidence>
<dbReference type="PRINTS" id="PR01662">
    <property type="entry name" value="MCMPROTEIN6"/>
</dbReference>
<comment type="function">
    <text evidence="12">Probable component of the MCM2-7 complex (MCM complex) that may function as a DNA helicase and which is essential to undergo a single round of replication initiation and elongation per cell cycle in eukaryotic cells.</text>
</comment>
<dbReference type="SUPFAM" id="SSF52540">
    <property type="entry name" value="P-loop containing nucleoside triphosphate hydrolases"/>
    <property type="match status" value="1"/>
</dbReference>
<comment type="similarity">
    <text evidence="2 14">Belongs to the MCM family.</text>
</comment>
<keyword evidence="5 15" id="KW-0378">Hydrolase</keyword>
<reference evidence="18 19" key="4">
    <citation type="journal article" date="2011" name="BMC Genomics">
        <title>RNA-Seq improves annotation of protein-coding genes in the cucumber genome.</title>
        <authorList>
            <person name="Li Z."/>
            <person name="Zhang Z."/>
            <person name="Yan P."/>
            <person name="Huang S."/>
            <person name="Fei Z."/>
            <person name="Lin K."/>
        </authorList>
    </citation>
    <scope>NUCLEOTIDE SEQUENCE [LARGE SCALE GENOMIC DNA]</scope>
    <source>
        <strain evidence="19">cv. 9930</strain>
    </source>
</reference>
<comment type="subcellular location">
    <subcellularLocation>
        <location evidence="1 15">Nucleus</location>
    </subcellularLocation>
</comment>
<evidence type="ECO:0000256" key="14">
    <source>
        <dbReference type="RuleBase" id="RU004070"/>
    </source>
</evidence>
<dbReference type="GO" id="GO:1902969">
    <property type="term" value="P:mitotic DNA replication"/>
    <property type="evidence" value="ECO:0000318"/>
    <property type="project" value="GO_Central"/>
</dbReference>
<evidence type="ECO:0000256" key="6">
    <source>
        <dbReference type="ARBA" id="ARBA00022806"/>
    </source>
</evidence>
<dbReference type="Pfam" id="PF00493">
    <property type="entry name" value="MCM"/>
    <property type="match status" value="1"/>
</dbReference>
<evidence type="ECO:0000313" key="18">
    <source>
        <dbReference type="EMBL" id="KGN49549.1"/>
    </source>
</evidence>
<proteinExistence type="inferred from homology"/>
<dbReference type="GO" id="GO:0006270">
    <property type="term" value="P:DNA replication initiation"/>
    <property type="evidence" value="ECO:0007669"/>
    <property type="project" value="UniProtKB-UniRule"/>
</dbReference>
<evidence type="ECO:0000256" key="16">
    <source>
        <dbReference type="SAM" id="MobiDB-lite"/>
    </source>
</evidence>
<feature type="domain" description="MCM C-terminal AAA(+) ATPase" evidence="17">
    <location>
        <begin position="418"/>
        <end position="624"/>
    </location>
</feature>
<reference evidence="18 19" key="1">
    <citation type="journal article" date="2009" name="Nat. Genet.">
        <title>The genome of the cucumber, Cucumis sativus L.</title>
        <authorList>
            <person name="Huang S."/>
            <person name="Li R."/>
            <person name="Zhang Z."/>
            <person name="Li L."/>
            <person name="Gu X."/>
            <person name="Fan W."/>
            <person name="Lucas W.J."/>
            <person name="Wang X."/>
            <person name="Xie B."/>
            <person name="Ni P."/>
            <person name="Ren Y."/>
            <person name="Zhu H."/>
            <person name="Li J."/>
            <person name="Lin K."/>
            <person name="Jin W."/>
            <person name="Fei Z."/>
            <person name="Li G."/>
            <person name="Staub J."/>
            <person name="Kilian A."/>
            <person name="van der Vossen E.A."/>
            <person name="Wu Y."/>
            <person name="Guo J."/>
            <person name="He J."/>
            <person name="Jia Z."/>
            <person name="Ren Y."/>
            <person name="Tian G."/>
            <person name="Lu Y."/>
            <person name="Ruan J."/>
            <person name="Qian W."/>
            <person name="Wang M."/>
            <person name="Huang Q."/>
            <person name="Li B."/>
            <person name="Xuan Z."/>
            <person name="Cao J."/>
            <person name="Asan"/>
            <person name="Wu Z."/>
            <person name="Zhang J."/>
            <person name="Cai Q."/>
            <person name="Bai Y."/>
            <person name="Zhao B."/>
            <person name="Han Y."/>
            <person name="Li Y."/>
            <person name="Li X."/>
            <person name="Wang S."/>
            <person name="Shi Q."/>
            <person name="Liu S."/>
            <person name="Cho W.K."/>
            <person name="Kim J.Y."/>
            <person name="Xu Y."/>
            <person name="Heller-Uszynska K."/>
            <person name="Miao H."/>
            <person name="Cheng Z."/>
            <person name="Zhang S."/>
            <person name="Wu J."/>
            <person name="Yang Y."/>
            <person name="Kang H."/>
            <person name="Li M."/>
            <person name="Liang H."/>
            <person name="Ren X."/>
            <person name="Shi Z."/>
            <person name="Wen M."/>
            <person name="Jian M."/>
            <person name="Yang H."/>
            <person name="Zhang G."/>
            <person name="Yang Z."/>
            <person name="Chen R."/>
            <person name="Liu S."/>
            <person name="Li J."/>
            <person name="Ma L."/>
            <person name="Liu H."/>
            <person name="Zhou Y."/>
            <person name="Zhao J."/>
            <person name="Fang X."/>
            <person name="Li G."/>
            <person name="Fang L."/>
            <person name="Li Y."/>
            <person name="Liu D."/>
            <person name="Zheng H."/>
            <person name="Zhang Y."/>
            <person name="Qin N."/>
            <person name="Li Z."/>
            <person name="Yang G."/>
            <person name="Yang S."/>
            <person name="Bolund L."/>
            <person name="Kristiansen K."/>
            <person name="Zheng H."/>
            <person name="Li S."/>
            <person name="Zhang X."/>
            <person name="Yang H."/>
            <person name="Wang J."/>
            <person name="Sun R."/>
            <person name="Zhang B."/>
            <person name="Jiang S."/>
            <person name="Wang J."/>
            <person name="Du Y."/>
            <person name="Li S."/>
        </authorList>
    </citation>
    <scope>NUCLEOTIDE SEQUENCE [LARGE SCALE GENOMIC DNA]</scope>
    <source>
        <strain evidence="19">cv. 9930</strain>
    </source>
</reference>
<dbReference type="InterPro" id="IPR008049">
    <property type="entry name" value="MCM6"/>
</dbReference>
<evidence type="ECO:0000256" key="9">
    <source>
        <dbReference type="ARBA" id="ARBA00023242"/>
    </source>
</evidence>
<evidence type="ECO:0000256" key="8">
    <source>
        <dbReference type="ARBA" id="ARBA00023125"/>
    </source>
</evidence>
<dbReference type="GO" id="GO:0005634">
    <property type="term" value="C:nucleus"/>
    <property type="evidence" value="ECO:0000318"/>
    <property type="project" value="GO_Central"/>
</dbReference>
<dbReference type="InterPro" id="IPR012340">
    <property type="entry name" value="NA-bd_OB-fold"/>
</dbReference>
<evidence type="ECO:0000256" key="12">
    <source>
        <dbReference type="ARBA" id="ARBA00053280"/>
    </source>
</evidence>
<dbReference type="InterPro" id="IPR027925">
    <property type="entry name" value="MCM_N"/>
</dbReference>
<dbReference type="Pfam" id="PF17207">
    <property type="entry name" value="MCM_OB"/>
    <property type="match status" value="1"/>
</dbReference>
<feature type="compositionally biased region" description="Low complexity" evidence="16">
    <location>
        <begin position="775"/>
        <end position="786"/>
    </location>
</feature>
<dbReference type="CDD" id="cd17757">
    <property type="entry name" value="MCM6"/>
    <property type="match status" value="1"/>
</dbReference>
<dbReference type="GO" id="GO:0042555">
    <property type="term" value="C:MCM complex"/>
    <property type="evidence" value="ECO:0000318"/>
    <property type="project" value="GO_Central"/>
</dbReference>
<protein>
    <recommendedName>
        <fullName evidence="15">DNA replication licensing factor MCM6</fullName>
        <ecNumber evidence="15">3.6.4.12</ecNumber>
    </recommendedName>
</protein>
<evidence type="ECO:0000256" key="7">
    <source>
        <dbReference type="ARBA" id="ARBA00022840"/>
    </source>
</evidence>
<keyword evidence="4 14" id="KW-0547">Nucleotide-binding</keyword>
<dbReference type="STRING" id="3659.A0A0A0KL50"/>
<dbReference type="EC" id="3.6.4.12" evidence="15"/>
<evidence type="ECO:0000256" key="15">
    <source>
        <dbReference type="RuleBase" id="RU368064"/>
    </source>
</evidence>
<dbReference type="PANTHER" id="PTHR11630">
    <property type="entry name" value="DNA REPLICATION LICENSING FACTOR MCM FAMILY MEMBER"/>
    <property type="match status" value="1"/>
</dbReference>
<comment type="subunit">
    <text evidence="13">Component of the minichromosome maintenance (MCM) complex, a heterotetramer composed of MCM2, MCM3, MCM4, MCM5, MCM6 and MCM7. Interacts with ETG1.</text>
</comment>
<comment type="subunit">
    <text evidence="15">Component of the MCM2-7 complex.</text>
</comment>
<dbReference type="eggNOG" id="KOG0480">
    <property type="taxonomic scope" value="Eukaryota"/>
</dbReference>
<accession>A0A0A0KL50</accession>
<evidence type="ECO:0000313" key="19">
    <source>
        <dbReference type="Proteomes" id="UP000029981"/>
    </source>
</evidence>
<dbReference type="Gene3D" id="3.30.1640.10">
    <property type="entry name" value="mini-chromosome maintenance (MCM) complex, chain A, domain 1"/>
    <property type="match status" value="1"/>
</dbReference>
<dbReference type="GO" id="GO:0000727">
    <property type="term" value="P:double-strand break repair via break-induced replication"/>
    <property type="evidence" value="ECO:0000318"/>
    <property type="project" value="GO_Central"/>
</dbReference>
<dbReference type="FunFam" id="3.40.50.300:FF:000115">
    <property type="entry name" value="DNA helicase"/>
    <property type="match status" value="1"/>
</dbReference>
<dbReference type="GO" id="GO:0003697">
    <property type="term" value="F:single-stranded DNA binding"/>
    <property type="evidence" value="ECO:0000318"/>
    <property type="project" value="GO_Central"/>
</dbReference>
<reference evidence="18 19" key="2">
    <citation type="journal article" date="2009" name="PLoS ONE">
        <title>An integrated genetic and cytogenetic map of the cucumber genome.</title>
        <authorList>
            <person name="Ren Y."/>
            <person name="Zhang Z."/>
            <person name="Liu J."/>
            <person name="Staub J.E."/>
            <person name="Han Y."/>
            <person name="Cheng Z."/>
            <person name="Li X."/>
            <person name="Lu J."/>
            <person name="Miao H."/>
            <person name="Kang H."/>
            <person name="Xie B."/>
            <person name="Gu X."/>
            <person name="Wang X."/>
            <person name="Du Y."/>
            <person name="Jin W."/>
            <person name="Huang S."/>
        </authorList>
    </citation>
    <scope>NUCLEOTIDE SEQUENCE [LARGE SCALE GENOMIC DNA]</scope>
    <source>
        <strain evidence="19">cv. 9930</strain>
    </source>
</reference>
<dbReference type="PRINTS" id="PR01657">
    <property type="entry name" value="MCMFAMILY"/>
</dbReference>
<dbReference type="PROSITE" id="PS00847">
    <property type="entry name" value="MCM_1"/>
    <property type="match status" value="1"/>
</dbReference>
<dbReference type="InterPro" id="IPR001208">
    <property type="entry name" value="MCM_dom"/>
</dbReference>
<evidence type="ECO:0000256" key="4">
    <source>
        <dbReference type="ARBA" id="ARBA00022741"/>
    </source>
</evidence>
<feature type="region of interest" description="Disordered" evidence="16">
    <location>
        <begin position="742"/>
        <end position="788"/>
    </location>
</feature>
<keyword evidence="7 14" id="KW-0067">ATP-binding</keyword>
<dbReference type="SUPFAM" id="SSF50249">
    <property type="entry name" value="Nucleic acid-binding proteins"/>
    <property type="match status" value="1"/>
</dbReference>
<dbReference type="InterPro" id="IPR041024">
    <property type="entry name" value="Mcm6_C"/>
</dbReference>
<reference evidence="18 19" key="3">
    <citation type="journal article" date="2010" name="BMC Genomics">
        <title>Transcriptome sequencing and comparative analysis of cucumber flowers with different sex types.</title>
        <authorList>
            <person name="Guo S."/>
            <person name="Zheng Y."/>
            <person name="Joung J.G."/>
            <person name="Liu S."/>
            <person name="Zhang Z."/>
            <person name="Crasta O.R."/>
            <person name="Sobral B.W."/>
            <person name="Xu Y."/>
            <person name="Huang S."/>
            <person name="Fei Z."/>
        </authorList>
    </citation>
    <scope>NUCLEOTIDE SEQUENCE [LARGE SCALE GENOMIC DNA]</scope>
    <source>
        <strain evidence="19">cv. 9930</strain>
    </source>
</reference>
<dbReference type="Gene3D" id="3.40.50.300">
    <property type="entry name" value="P-loop containing nucleotide triphosphate hydrolases"/>
    <property type="match status" value="1"/>
</dbReference>
<evidence type="ECO:0000256" key="3">
    <source>
        <dbReference type="ARBA" id="ARBA00022705"/>
    </source>
</evidence>
<evidence type="ECO:0000256" key="5">
    <source>
        <dbReference type="ARBA" id="ARBA00022801"/>
    </source>
</evidence>
<name>A0A0A0KL50_CUCSA</name>
<dbReference type="Pfam" id="PF18263">
    <property type="entry name" value="WHD_MCM6"/>
    <property type="match status" value="1"/>
</dbReference>
<dbReference type="InterPro" id="IPR027417">
    <property type="entry name" value="P-loop_NTPase"/>
</dbReference>
<dbReference type="SMART" id="SM00350">
    <property type="entry name" value="MCM"/>
    <property type="match status" value="1"/>
</dbReference>
<dbReference type="Gene3D" id="2.40.50.140">
    <property type="entry name" value="Nucleic acid-binding proteins"/>
    <property type="match status" value="1"/>
</dbReference>
<evidence type="ECO:0000259" key="17">
    <source>
        <dbReference type="PROSITE" id="PS50051"/>
    </source>
</evidence>
<keyword evidence="9" id="KW-0539">Nucleus</keyword>